<name>A0AAV2B5A5_9ARAC</name>
<proteinExistence type="predicted"/>
<dbReference type="EMBL" id="CAXIEN010000280">
    <property type="protein sequence ID" value="CAL1291282.1"/>
    <property type="molecule type" value="Genomic_DNA"/>
</dbReference>
<gene>
    <name evidence="2" type="ORF">LARSCL_LOCUS17003</name>
</gene>
<reference evidence="2 3" key="1">
    <citation type="submission" date="2024-04" db="EMBL/GenBank/DDBJ databases">
        <authorList>
            <person name="Rising A."/>
            <person name="Reimegard J."/>
            <person name="Sonavane S."/>
            <person name="Akerstrom W."/>
            <person name="Nylinder S."/>
            <person name="Hedman E."/>
            <person name="Kallberg Y."/>
        </authorList>
    </citation>
    <scope>NUCLEOTIDE SEQUENCE [LARGE SCALE GENOMIC DNA]</scope>
</reference>
<comment type="caution">
    <text evidence="2">The sequence shown here is derived from an EMBL/GenBank/DDBJ whole genome shotgun (WGS) entry which is preliminary data.</text>
</comment>
<sequence length="60" mass="7254">MAAVERFKFMKKNIFETSIHNLTEKKYLWNLTSCLITTFLTILSYLHEEAYKRCSTVYPW</sequence>
<accession>A0AAV2B5A5</accession>
<dbReference type="Proteomes" id="UP001497382">
    <property type="component" value="Unassembled WGS sequence"/>
</dbReference>
<feature type="transmembrane region" description="Helical" evidence="1">
    <location>
        <begin position="27"/>
        <end position="46"/>
    </location>
</feature>
<organism evidence="2 3">
    <name type="scientific">Larinioides sclopetarius</name>
    <dbReference type="NCBI Taxonomy" id="280406"/>
    <lineage>
        <taxon>Eukaryota</taxon>
        <taxon>Metazoa</taxon>
        <taxon>Ecdysozoa</taxon>
        <taxon>Arthropoda</taxon>
        <taxon>Chelicerata</taxon>
        <taxon>Arachnida</taxon>
        <taxon>Araneae</taxon>
        <taxon>Araneomorphae</taxon>
        <taxon>Entelegynae</taxon>
        <taxon>Araneoidea</taxon>
        <taxon>Araneidae</taxon>
        <taxon>Larinioides</taxon>
    </lineage>
</organism>
<protein>
    <submittedName>
        <fullName evidence="2">Uncharacterized protein</fullName>
    </submittedName>
</protein>
<keyword evidence="1" id="KW-0812">Transmembrane</keyword>
<keyword evidence="3" id="KW-1185">Reference proteome</keyword>
<evidence type="ECO:0000313" key="3">
    <source>
        <dbReference type="Proteomes" id="UP001497382"/>
    </source>
</evidence>
<keyword evidence="1" id="KW-1133">Transmembrane helix</keyword>
<feature type="non-terminal residue" evidence="2">
    <location>
        <position position="60"/>
    </location>
</feature>
<keyword evidence="1" id="KW-0472">Membrane</keyword>
<dbReference type="AlphaFoldDB" id="A0AAV2B5A5"/>
<evidence type="ECO:0000313" key="2">
    <source>
        <dbReference type="EMBL" id="CAL1291282.1"/>
    </source>
</evidence>
<evidence type="ECO:0000256" key="1">
    <source>
        <dbReference type="SAM" id="Phobius"/>
    </source>
</evidence>